<dbReference type="InterPro" id="IPR001584">
    <property type="entry name" value="Integrase_cat-core"/>
</dbReference>
<dbReference type="RefSeq" id="WP_349181928.1">
    <property type="nucleotide sequence ID" value="NZ_JBBNGS010000005.1"/>
</dbReference>
<evidence type="ECO:0000313" key="3">
    <source>
        <dbReference type="Proteomes" id="UP001478817"/>
    </source>
</evidence>
<reference evidence="2 3" key="1">
    <citation type="submission" date="2024-04" db="EMBL/GenBank/DDBJ databases">
        <title>Human intestinal bacterial collection.</title>
        <authorList>
            <person name="Pauvert C."/>
            <person name="Hitch T.C.A."/>
            <person name="Clavel T."/>
        </authorList>
    </citation>
    <scope>NUCLEOTIDE SEQUENCE [LARGE SCALE GENOMIC DNA]</scope>
    <source>
        <strain evidence="2 3">CLA-AA-H197</strain>
    </source>
</reference>
<name>A0ABV1IEW4_9ACTN</name>
<dbReference type="Proteomes" id="UP001478817">
    <property type="component" value="Unassembled WGS sequence"/>
</dbReference>
<evidence type="ECO:0000313" key="2">
    <source>
        <dbReference type="EMBL" id="MEQ2637428.1"/>
    </source>
</evidence>
<evidence type="ECO:0000259" key="1">
    <source>
        <dbReference type="Pfam" id="PF13333"/>
    </source>
</evidence>
<dbReference type="EMBL" id="JBBNGS010000005">
    <property type="protein sequence ID" value="MEQ2637428.1"/>
    <property type="molecule type" value="Genomic_DNA"/>
</dbReference>
<accession>A0ABV1IEW4</accession>
<gene>
    <name evidence="2" type="ORF">AAAT05_03635</name>
</gene>
<keyword evidence="3" id="KW-1185">Reference proteome</keyword>
<sequence length="74" mass="8363">MSRKGVSCDNACAEGFFGLLRQKFFHGRDWTGVGAGEFSAALDEWIRWFRSGRISQVLGWLTPDRHRLALGYAV</sequence>
<dbReference type="SUPFAM" id="SSF53098">
    <property type="entry name" value="Ribonuclease H-like"/>
    <property type="match status" value="1"/>
</dbReference>
<comment type="caution">
    <text evidence="2">The sequence shown here is derived from an EMBL/GenBank/DDBJ whole genome shotgun (WGS) entry which is preliminary data.</text>
</comment>
<dbReference type="Pfam" id="PF13333">
    <property type="entry name" value="rve_2"/>
    <property type="match status" value="1"/>
</dbReference>
<protein>
    <submittedName>
        <fullName evidence="2">IS3 family transposase</fullName>
    </submittedName>
</protein>
<feature type="domain" description="Integrase catalytic" evidence="1">
    <location>
        <begin position="14"/>
        <end position="67"/>
    </location>
</feature>
<proteinExistence type="predicted"/>
<dbReference type="InterPro" id="IPR012337">
    <property type="entry name" value="RNaseH-like_sf"/>
</dbReference>
<organism evidence="2 3">
    <name type="scientific">Paratractidigestivibacter faecalis</name>
    <dbReference type="NCBI Taxonomy" id="2292441"/>
    <lineage>
        <taxon>Bacteria</taxon>
        <taxon>Bacillati</taxon>
        <taxon>Actinomycetota</taxon>
        <taxon>Coriobacteriia</taxon>
        <taxon>Coriobacteriales</taxon>
        <taxon>Atopobiaceae</taxon>
        <taxon>Paratractidigestivibacter</taxon>
    </lineage>
</organism>